<accession>A0A1L7AMU4</accession>
<reference evidence="6 7" key="1">
    <citation type="submission" date="2016-05" db="EMBL/GenBank/DDBJ databases">
        <title>Complete Genome and Methylome Analysis of Psychrotrophic Bacterial Isolates from Antarctic Lake Untersee.</title>
        <authorList>
            <person name="Fomenkov A."/>
            <person name="Akimov V.N."/>
            <person name="Vasilyeva L.V."/>
            <person name="Andersen D."/>
            <person name="Vincze T."/>
            <person name="Roberts R.J."/>
        </authorList>
    </citation>
    <scope>NUCLEOTIDE SEQUENCE [LARGE SCALE GENOMIC DNA]</scope>
    <source>
        <strain evidence="6 7">U14-5</strain>
    </source>
</reference>
<dbReference type="InterPro" id="IPR010998">
    <property type="entry name" value="Integrase_recombinase_N"/>
</dbReference>
<dbReference type="Gene3D" id="1.10.150.130">
    <property type="match status" value="1"/>
</dbReference>
<dbReference type="PANTHER" id="PTHR30629:SF2">
    <property type="entry name" value="PROPHAGE INTEGRASE INTS-RELATED"/>
    <property type="match status" value="1"/>
</dbReference>
<dbReference type="InterPro" id="IPR050808">
    <property type="entry name" value="Phage_Integrase"/>
</dbReference>
<dbReference type="AlphaFoldDB" id="A0A1L7AMU4"/>
<dbReference type="KEGG" id="rgi:RGI145_22345"/>
<dbReference type="InterPro" id="IPR002104">
    <property type="entry name" value="Integrase_catalytic"/>
</dbReference>
<evidence type="ECO:0000256" key="1">
    <source>
        <dbReference type="ARBA" id="ARBA00008857"/>
    </source>
</evidence>
<dbReference type="SUPFAM" id="SSF56349">
    <property type="entry name" value="DNA breaking-rejoining enzymes"/>
    <property type="match status" value="1"/>
</dbReference>
<dbReference type="PROSITE" id="PS51898">
    <property type="entry name" value="TYR_RECOMBINASE"/>
    <property type="match status" value="1"/>
</dbReference>
<protein>
    <recommendedName>
        <fullName evidence="5">Tyr recombinase domain-containing protein</fullName>
    </recommendedName>
</protein>
<dbReference type="GO" id="GO:0003677">
    <property type="term" value="F:DNA binding"/>
    <property type="evidence" value="ECO:0007669"/>
    <property type="project" value="UniProtKB-KW"/>
</dbReference>
<evidence type="ECO:0000313" key="6">
    <source>
        <dbReference type="EMBL" id="APT60113.1"/>
    </source>
</evidence>
<dbReference type="Pfam" id="PF00589">
    <property type="entry name" value="Phage_integrase"/>
    <property type="match status" value="1"/>
</dbReference>
<evidence type="ECO:0000259" key="5">
    <source>
        <dbReference type="PROSITE" id="PS51898"/>
    </source>
</evidence>
<name>A0A1L7AMU4_9PROT</name>
<dbReference type="PANTHER" id="PTHR30629">
    <property type="entry name" value="PROPHAGE INTEGRASE"/>
    <property type="match status" value="1"/>
</dbReference>
<evidence type="ECO:0000256" key="4">
    <source>
        <dbReference type="ARBA" id="ARBA00023172"/>
    </source>
</evidence>
<evidence type="ECO:0000256" key="3">
    <source>
        <dbReference type="ARBA" id="ARBA00023125"/>
    </source>
</evidence>
<dbReference type="Proteomes" id="UP000185494">
    <property type="component" value="Chromosome 2"/>
</dbReference>
<keyword evidence="4" id="KW-0233">DNA recombination</keyword>
<dbReference type="GO" id="GO:0015074">
    <property type="term" value="P:DNA integration"/>
    <property type="evidence" value="ECO:0007669"/>
    <property type="project" value="UniProtKB-KW"/>
</dbReference>
<evidence type="ECO:0000313" key="7">
    <source>
        <dbReference type="Proteomes" id="UP000185494"/>
    </source>
</evidence>
<keyword evidence="2" id="KW-0229">DNA integration</keyword>
<comment type="similarity">
    <text evidence="1">Belongs to the 'phage' integrase family.</text>
</comment>
<keyword evidence="3" id="KW-0238">DNA-binding</keyword>
<dbReference type="InterPro" id="IPR011010">
    <property type="entry name" value="DNA_brk_join_enz"/>
</dbReference>
<dbReference type="GO" id="GO:0006310">
    <property type="term" value="P:DNA recombination"/>
    <property type="evidence" value="ECO:0007669"/>
    <property type="project" value="UniProtKB-KW"/>
</dbReference>
<dbReference type="InterPro" id="IPR013762">
    <property type="entry name" value="Integrase-like_cat_sf"/>
</dbReference>
<dbReference type="Gene3D" id="1.10.443.10">
    <property type="entry name" value="Intergrase catalytic core"/>
    <property type="match status" value="1"/>
</dbReference>
<organism evidence="6 7">
    <name type="scientific">Roseomonas gilardii</name>
    <dbReference type="NCBI Taxonomy" id="257708"/>
    <lineage>
        <taxon>Bacteria</taxon>
        <taxon>Pseudomonadati</taxon>
        <taxon>Pseudomonadota</taxon>
        <taxon>Alphaproteobacteria</taxon>
        <taxon>Acetobacterales</taxon>
        <taxon>Roseomonadaceae</taxon>
        <taxon>Roseomonas</taxon>
    </lineage>
</organism>
<dbReference type="EMBL" id="CP015584">
    <property type="protein sequence ID" value="APT60113.1"/>
    <property type="molecule type" value="Genomic_DNA"/>
</dbReference>
<feature type="domain" description="Tyr recombinase" evidence="5">
    <location>
        <begin position="146"/>
        <end position="314"/>
    </location>
</feature>
<sequence>MPKPPQKGSSPEPKRRVVRKRLADGTVKEYVYGPRLPKEKAPQQAADTVAALLAAYFRSPQFQRLAQSTKDTYNRYLGYLGEIEELQVSQVRRRQLLTIRDAIAVTSGPAAANTFIRNCSALFSWARDRDWIDASPIIQVKALPGGHLQAWSDSDIQAALTKLPEHLRRATILALYTGQRRADLCAMLWSSYDGKSIRLTQKKTKVPLIIPVHPLLKAELDQWKAGATSVFILTSSAGRPIAPLTLSALFLARMSRIGLKGLNVHGLRKAAAARLADAGCSPHEIAAITGHKTLSMVELYTRSADQEKLARAAILKLEFGENANQANRENTSVKSKK</sequence>
<proteinExistence type="inferred from homology"/>
<dbReference type="STRING" id="257708.RGI145_22345"/>
<gene>
    <name evidence="6" type="ORF">RGI145_22345</name>
</gene>
<evidence type="ECO:0000256" key="2">
    <source>
        <dbReference type="ARBA" id="ARBA00022908"/>
    </source>
</evidence>